<gene>
    <name evidence="4" type="ORF">BLW93_01465</name>
</gene>
<accession>A0A1R1MN35</accession>
<feature type="domain" description="Transglutaminase-like" evidence="2">
    <location>
        <begin position="254"/>
        <end position="325"/>
    </location>
</feature>
<proteinExistence type="predicted"/>
<dbReference type="InterPro" id="IPR024618">
    <property type="entry name" value="DUF3857"/>
</dbReference>
<dbReference type="OrthoDB" id="9804872at2"/>
<dbReference type="InterPro" id="IPR002931">
    <property type="entry name" value="Transglutaminase-like"/>
</dbReference>
<evidence type="ECO:0000313" key="4">
    <source>
        <dbReference type="EMBL" id="OMH41186.1"/>
    </source>
</evidence>
<protein>
    <submittedName>
        <fullName evidence="4">Transglutaminase</fullName>
    </submittedName>
</protein>
<dbReference type="SUPFAM" id="SSF54001">
    <property type="entry name" value="Cysteine proteinases"/>
    <property type="match status" value="1"/>
</dbReference>
<dbReference type="Gene3D" id="2.60.120.1130">
    <property type="match status" value="1"/>
</dbReference>
<evidence type="ECO:0000259" key="3">
    <source>
        <dbReference type="Pfam" id="PF12969"/>
    </source>
</evidence>
<dbReference type="STRING" id="1914305.BLW93_01465"/>
<evidence type="ECO:0000313" key="5">
    <source>
        <dbReference type="Proteomes" id="UP000187408"/>
    </source>
</evidence>
<dbReference type="Pfam" id="PF01841">
    <property type="entry name" value="Transglut_core"/>
    <property type="match status" value="1"/>
</dbReference>
<dbReference type="Gene3D" id="2.60.40.3140">
    <property type="match status" value="1"/>
</dbReference>
<comment type="caution">
    <text evidence="4">The sequence shown here is derived from an EMBL/GenBank/DDBJ whole genome shotgun (WGS) entry which is preliminary data.</text>
</comment>
<keyword evidence="1" id="KW-0732">Signal</keyword>
<reference evidence="4 5" key="1">
    <citation type="submission" date="2016-10" db="EMBL/GenBank/DDBJ databases">
        <title>Genome sequence of a sulfur-reducing bacterium Desulfurobacterium indicum K6013.</title>
        <authorList>
            <person name="Cao J."/>
            <person name="Shao Z."/>
            <person name="Alain K."/>
            <person name="Jebbar M."/>
        </authorList>
    </citation>
    <scope>NUCLEOTIDE SEQUENCE [LARGE SCALE GENOMIC DNA]</scope>
    <source>
        <strain evidence="4 5">K6013</strain>
    </source>
</reference>
<evidence type="ECO:0000256" key="1">
    <source>
        <dbReference type="SAM" id="SignalP"/>
    </source>
</evidence>
<feature type="domain" description="DUF3857" evidence="3">
    <location>
        <begin position="38"/>
        <end position="206"/>
    </location>
</feature>
<feature type="chain" id="PRO_5012955173" evidence="1">
    <location>
        <begin position="21"/>
        <end position="625"/>
    </location>
</feature>
<dbReference type="InterPro" id="IPR038765">
    <property type="entry name" value="Papain-like_cys_pep_sf"/>
</dbReference>
<dbReference type="Pfam" id="PF12969">
    <property type="entry name" value="DUF3857"/>
    <property type="match status" value="1"/>
</dbReference>
<name>A0A1R1MN35_9BACT</name>
<sequence length="625" mass="71951">MRFLLVLFSLLFLFTSYARAAVYGAEILYDRVIVKFYPDGRKKWVEKKAVKILNRQGVNDFGEITIPFSTEHQKLKILYAYTELPDGKKVKPSKDAFNIVYPPFQAFAPIYSDLKYQTISMPAIKPGAIISYAFELDTVKPYMKNEFWTENFFQSSYPVKEASFKVYVPIGKKVKYKEYNFSLKPKKRREGNDEVYYFCMKNVPPIQEEPAMPPFEEVARKVAFTSVKSWDEVAKWYSNLASSAVKPDEFVKRVTLQVIRGKKTEEEKIRAIYDFVAQNIRYVGLEFGINGYKPHTASSILKNRYGDCKDHATLLIAMLKVIGVKGYPVLIPTAGIANMDVSMPMPTAFNHEIAAIRWKGKWLFLDTTSDTVPFGELPAMDQGRKVLIVDLDSKKAILAKTPVFPPSSNVEGFSGNFTIKNTGALQAKMKFYYTGVYAHRERAMFLSMQNEKQMERFVENSAASVVPGFDVDNFTVSNFKNIDEKSVFFTVEGDTSVFTTKTKHLMLFHLPAPCYARLIGLVASKNRKYPYVVGYRMIKRSSVQISLPSGYFLFFMPEDFRYSNDVGSINVWWKRDKNDKINFNMEMVLKKDRISPKDYNKLRELFNLTVKTLQNQIIILKRESE</sequence>
<dbReference type="Proteomes" id="UP000187408">
    <property type="component" value="Unassembled WGS sequence"/>
</dbReference>
<dbReference type="AlphaFoldDB" id="A0A1R1MN35"/>
<organism evidence="4 5">
    <name type="scientific">Desulfurobacterium indicum</name>
    <dbReference type="NCBI Taxonomy" id="1914305"/>
    <lineage>
        <taxon>Bacteria</taxon>
        <taxon>Pseudomonadati</taxon>
        <taxon>Aquificota</taxon>
        <taxon>Aquificia</taxon>
        <taxon>Desulfurobacteriales</taxon>
        <taxon>Desulfurobacteriaceae</taxon>
        <taxon>Desulfurobacterium</taxon>
    </lineage>
</organism>
<feature type="signal peptide" evidence="1">
    <location>
        <begin position="1"/>
        <end position="20"/>
    </location>
</feature>
<evidence type="ECO:0000259" key="2">
    <source>
        <dbReference type="Pfam" id="PF01841"/>
    </source>
</evidence>
<dbReference type="EMBL" id="MOEN01000003">
    <property type="protein sequence ID" value="OMH41186.1"/>
    <property type="molecule type" value="Genomic_DNA"/>
</dbReference>
<dbReference type="Gene3D" id="3.10.620.30">
    <property type="match status" value="1"/>
</dbReference>
<keyword evidence="5" id="KW-1185">Reference proteome</keyword>
<dbReference type="RefSeq" id="WP_076712343.1">
    <property type="nucleotide sequence ID" value="NZ_MOEN01000003.1"/>
</dbReference>